<reference evidence="3 4" key="1">
    <citation type="submission" date="2015-09" db="EMBL/GenBank/DDBJ databases">
        <title>Sorangium comparison.</title>
        <authorList>
            <person name="Zaburannyi N."/>
            <person name="Bunk B."/>
            <person name="Overmann J."/>
            <person name="Mueller R."/>
        </authorList>
    </citation>
    <scope>NUCLEOTIDE SEQUENCE [LARGE SCALE GENOMIC DNA]</scope>
    <source>
        <strain evidence="3 4">So ce26</strain>
    </source>
</reference>
<dbReference type="RefSeq" id="WP_104979409.1">
    <property type="nucleotide sequence ID" value="NZ_CP012673.1"/>
</dbReference>
<dbReference type="PROSITE" id="PS51820">
    <property type="entry name" value="PA14"/>
    <property type="match status" value="1"/>
</dbReference>
<dbReference type="InterPro" id="IPR011874">
    <property type="entry name" value="Fibro_Slime"/>
</dbReference>
<dbReference type="Proteomes" id="UP000238348">
    <property type="component" value="Chromosome"/>
</dbReference>
<dbReference type="InterPro" id="IPR051154">
    <property type="entry name" value="Prespore-cell_inducing_factor"/>
</dbReference>
<feature type="region of interest" description="Disordered" evidence="1">
    <location>
        <begin position="1"/>
        <end position="40"/>
    </location>
</feature>
<sequence>MKTDATARDGVKDRRAQRHPGGMTRASATVAQREAHRRGGSPRVRVSLLAAGALALVGCAPETAVIVSGSDPIVTEASVSGTGGAGGAGGGESCAREIVGIVRDFRGPGEPDPHPDFGTFPNARRITTGMVEYRLDPETRKPTFIPEYNPGGAEDQTTGEAEFYQWFRDVEGVNKSFRHTLPVDLNAFGKGLYSEEEFFPADGKGFAEGSGGRNHYFTYELHMKFRYEQYDYLVFGGAGDLWVFINGQLAMDFGGIHDPVGNAWPISMKAEEFELEIGKEYSLDLFYAQRYAPDSMFEASGSSIMMTVFNFTNCEPILL</sequence>
<organism evidence="3 4">
    <name type="scientific">Sorangium cellulosum</name>
    <name type="common">Polyangium cellulosum</name>
    <dbReference type="NCBI Taxonomy" id="56"/>
    <lineage>
        <taxon>Bacteria</taxon>
        <taxon>Pseudomonadati</taxon>
        <taxon>Myxococcota</taxon>
        <taxon>Polyangia</taxon>
        <taxon>Polyangiales</taxon>
        <taxon>Polyangiaceae</taxon>
        <taxon>Sorangium</taxon>
    </lineage>
</organism>
<evidence type="ECO:0000256" key="1">
    <source>
        <dbReference type="SAM" id="MobiDB-lite"/>
    </source>
</evidence>
<proteinExistence type="predicted"/>
<dbReference type="EMBL" id="CP012673">
    <property type="protein sequence ID" value="AUX41307.1"/>
    <property type="molecule type" value="Genomic_DNA"/>
</dbReference>
<evidence type="ECO:0000259" key="2">
    <source>
        <dbReference type="PROSITE" id="PS51820"/>
    </source>
</evidence>
<feature type="compositionally biased region" description="Basic and acidic residues" evidence="1">
    <location>
        <begin position="1"/>
        <end position="14"/>
    </location>
</feature>
<feature type="domain" description="PA14" evidence="2">
    <location>
        <begin position="168"/>
        <end position="319"/>
    </location>
</feature>
<evidence type="ECO:0000313" key="3">
    <source>
        <dbReference type="EMBL" id="AUX41307.1"/>
    </source>
</evidence>
<evidence type="ECO:0000313" key="4">
    <source>
        <dbReference type="Proteomes" id="UP000238348"/>
    </source>
</evidence>
<accession>A0A2L0EPS3</accession>
<dbReference type="PANTHER" id="PTHR31137">
    <property type="entry name" value="PROTEIN PSIB-RELATED-RELATED"/>
    <property type="match status" value="1"/>
</dbReference>
<gene>
    <name evidence="3" type="ORF">SOCE26_027170</name>
</gene>
<dbReference type="NCBIfam" id="TIGR02148">
    <property type="entry name" value="Fibro_Slime"/>
    <property type="match status" value="1"/>
</dbReference>
<protein>
    <recommendedName>
        <fullName evidence="2">PA14 domain-containing protein</fullName>
    </recommendedName>
</protein>
<name>A0A2L0EPS3_SORCE</name>
<dbReference type="GO" id="GO:0005576">
    <property type="term" value="C:extracellular region"/>
    <property type="evidence" value="ECO:0007669"/>
    <property type="project" value="TreeGrafter"/>
</dbReference>
<dbReference type="OrthoDB" id="9757642at2"/>
<dbReference type="AlphaFoldDB" id="A0A2L0EPS3"/>
<dbReference type="InterPro" id="IPR037524">
    <property type="entry name" value="PA14/GLEYA"/>
</dbReference>
<dbReference type="PANTHER" id="PTHR31137:SF12">
    <property type="entry name" value="PA14 DOMAIN-CONTAINING PROTEIN-RELATED"/>
    <property type="match status" value="1"/>
</dbReference>